<evidence type="ECO:0000313" key="2">
    <source>
        <dbReference type="Proteomes" id="UP001152803"/>
    </source>
</evidence>
<evidence type="ECO:0000313" key="1">
    <source>
        <dbReference type="EMBL" id="KAJ8262997.1"/>
    </source>
</evidence>
<dbReference type="EMBL" id="JAFJMO010000011">
    <property type="protein sequence ID" value="KAJ8262997.1"/>
    <property type="molecule type" value="Genomic_DNA"/>
</dbReference>
<dbReference type="Proteomes" id="UP001152803">
    <property type="component" value="Unassembled WGS sequence"/>
</dbReference>
<organism evidence="1 2">
    <name type="scientific">Conger conger</name>
    <name type="common">Conger eel</name>
    <name type="synonym">Muraena conger</name>
    <dbReference type="NCBI Taxonomy" id="82655"/>
    <lineage>
        <taxon>Eukaryota</taxon>
        <taxon>Metazoa</taxon>
        <taxon>Chordata</taxon>
        <taxon>Craniata</taxon>
        <taxon>Vertebrata</taxon>
        <taxon>Euteleostomi</taxon>
        <taxon>Actinopterygii</taxon>
        <taxon>Neopterygii</taxon>
        <taxon>Teleostei</taxon>
        <taxon>Anguilliformes</taxon>
        <taxon>Congridae</taxon>
        <taxon>Conger</taxon>
    </lineage>
</organism>
<keyword evidence="2" id="KW-1185">Reference proteome</keyword>
<sequence length="287" mass="31028">MDEKPKDGSSAGEQEALSYQKRMWKNFQEKTKPFLSPKLGAERRSAEGKKETGIWMFRKKKRQVLDRVFSSSQPNLCCSAPVPLDGDKSLCGKPDPSCSQGHALKPLGTTAVETAAKYELPGHASPKHIVSHLVLSHQKSSSLGSACFEKLVVGDSGAGGVDEQLRKNASDSSYNTDHRSALASGLRHAERPFAYHRGSHVTCSAHRGFESMSSCSAAAPRCRWKPFNLPSVGVLARRLSLRPPAGTISPPRFSFLGSNPPSIGLLAVQLHRRAMGRTEAVTAGLLL</sequence>
<dbReference type="OrthoDB" id="9428024at2759"/>
<name>A0A9Q1D8T9_CONCO</name>
<accession>A0A9Q1D8T9</accession>
<proteinExistence type="predicted"/>
<reference evidence="1" key="1">
    <citation type="journal article" date="2023" name="Science">
        <title>Genome structures resolve the early diversification of teleost fishes.</title>
        <authorList>
            <person name="Parey E."/>
            <person name="Louis A."/>
            <person name="Montfort J."/>
            <person name="Bouchez O."/>
            <person name="Roques C."/>
            <person name="Iampietro C."/>
            <person name="Lluch J."/>
            <person name="Castinel A."/>
            <person name="Donnadieu C."/>
            <person name="Desvignes T."/>
            <person name="Floi Bucao C."/>
            <person name="Jouanno E."/>
            <person name="Wen M."/>
            <person name="Mejri S."/>
            <person name="Dirks R."/>
            <person name="Jansen H."/>
            <person name="Henkel C."/>
            <person name="Chen W.J."/>
            <person name="Zahm M."/>
            <person name="Cabau C."/>
            <person name="Klopp C."/>
            <person name="Thompson A.W."/>
            <person name="Robinson-Rechavi M."/>
            <person name="Braasch I."/>
            <person name="Lecointre G."/>
            <person name="Bobe J."/>
            <person name="Postlethwait J.H."/>
            <person name="Berthelot C."/>
            <person name="Roest Crollius H."/>
            <person name="Guiguen Y."/>
        </authorList>
    </citation>
    <scope>NUCLEOTIDE SEQUENCE</scope>
    <source>
        <strain evidence="1">Concon-B</strain>
    </source>
</reference>
<dbReference type="AlphaFoldDB" id="A0A9Q1D8T9"/>
<comment type="caution">
    <text evidence="1">The sequence shown here is derived from an EMBL/GenBank/DDBJ whole genome shotgun (WGS) entry which is preliminary data.</text>
</comment>
<protein>
    <submittedName>
        <fullName evidence="1">Uncharacterized protein</fullName>
    </submittedName>
</protein>
<gene>
    <name evidence="1" type="ORF">COCON_G00154540</name>
</gene>